<dbReference type="SUPFAM" id="SSF50978">
    <property type="entry name" value="WD40 repeat-like"/>
    <property type="match status" value="1"/>
</dbReference>
<dbReference type="STRING" id="4232.A0A251SI50"/>
<feature type="repeat" description="WD" evidence="9">
    <location>
        <begin position="63"/>
        <end position="104"/>
    </location>
</feature>
<keyword evidence="3" id="KW-0479">Metal-binding</keyword>
<evidence type="ECO:0000256" key="4">
    <source>
        <dbReference type="ARBA" id="ARBA00022737"/>
    </source>
</evidence>
<dbReference type="PANTHER" id="PTHR44040:SF1">
    <property type="entry name" value="RETINOBLASTOMA-BINDING PROTEIN 5"/>
    <property type="match status" value="1"/>
</dbReference>
<dbReference type="Pfam" id="PF00400">
    <property type="entry name" value="WD40"/>
    <property type="match status" value="2"/>
</dbReference>
<evidence type="ECO:0000256" key="3">
    <source>
        <dbReference type="ARBA" id="ARBA00022723"/>
    </source>
</evidence>
<evidence type="ECO:0000256" key="8">
    <source>
        <dbReference type="PROSITE-ProRule" id="PRU00027"/>
    </source>
</evidence>
<dbReference type="EMBL" id="CM007903">
    <property type="protein sequence ID" value="OTF98516.1"/>
    <property type="molecule type" value="Genomic_DNA"/>
</dbReference>
<evidence type="ECO:0000313" key="12">
    <source>
        <dbReference type="EMBL" id="OTF98516.1"/>
    </source>
</evidence>
<dbReference type="InterPro" id="IPR001680">
    <property type="entry name" value="WD40_rpt"/>
</dbReference>
<organism evidence="12 13">
    <name type="scientific">Helianthus annuus</name>
    <name type="common">Common sunflower</name>
    <dbReference type="NCBI Taxonomy" id="4232"/>
    <lineage>
        <taxon>Eukaryota</taxon>
        <taxon>Viridiplantae</taxon>
        <taxon>Streptophyta</taxon>
        <taxon>Embryophyta</taxon>
        <taxon>Tracheophyta</taxon>
        <taxon>Spermatophyta</taxon>
        <taxon>Magnoliopsida</taxon>
        <taxon>eudicotyledons</taxon>
        <taxon>Gunneridae</taxon>
        <taxon>Pentapetalae</taxon>
        <taxon>asterids</taxon>
        <taxon>campanulids</taxon>
        <taxon>Asterales</taxon>
        <taxon>Asteraceae</taxon>
        <taxon>Asteroideae</taxon>
        <taxon>Heliantheae alliance</taxon>
        <taxon>Heliantheae</taxon>
        <taxon>Helianthus</taxon>
    </lineage>
</organism>
<dbReference type="Pfam" id="PF02892">
    <property type="entry name" value="zf-BED"/>
    <property type="match status" value="2"/>
</dbReference>
<dbReference type="OrthoDB" id="196858at2759"/>
<dbReference type="SMART" id="SM00614">
    <property type="entry name" value="ZnF_BED"/>
    <property type="match status" value="2"/>
</dbReference>
<dbReference type="Gramene" id="mRNA:HanXRQr2_Chr14g0648701">
    <property type="protein sequence ID" value="mRNA:HanXRQr2_Chr14g0648701"/>
    <property type="gene ID" value="HanXRQr2_Chr14g0648701"/>
</dbReference>
<evidence type="ECO:0000256" key="1">
    <source>
        <dbReference type="ARBA" id="ARBA00004123"/>
    </source>
</evidence>
<comment type="subcellular location">
    <subcellularLocation>
        <location evidence="1">Nucleus</location>
    </subcellularLocation>
</comment>
<dbReference type="PANTHER" id="PTHR44040">
    <property type="entry name" value="RETINOBLASTOMA-BINDING PROTEIN 5"/>
    <property type="match status" value="1"/>
</dbReference>
<evidence type="ECO:0000256" key="2">
    <source>
        <dbReference type="ARBA" id="ARBA00022574"/>
    </source>
</evidence>
<dbReference type="GO" id="GO:0048188">
    <property type="term" value="C:Set1C/COMPASS complex"/>
    <property type="evidence" value="ECO:0000318"/>
    <property type="project" value="GO_Central"/>
</dbReference>
<accession>A0A251SI50</accession>
<keyword evidence="4" id="KW-0677">Repeat</keyword>
<dbReference type="InterPro" id="IPR015943">
    <property type="entry name" value="WD40/YVTN_repeat-like_dom_sf"/>
</dbReference>
<dbReference type="InterPro" id="IPR036236">
    <property type="entry name" value="Znf_C2H2_sf"/>
</dbReference>
<dbReference type="InParanoid" id="A0A251SI50"/>
<proteinExistence type="predicted"/>
<dbReference type="EMBL" id="MNCJ02000329">
    <property type="protein sequence ID" value="KAF5769476.1"/>
    <property type="molecule type" value="Genomic_DNA"/>
</dbReference>
<sequence length="804" mass="89165">MNGPTVDPLQGGFPEVIDTYLEYGVMKCIAFNRRGTLLAAGCSDGRCVVWDFQTRGIAKELKNNDRVAAITSVCWSKTGHHILVSASDNSLTLWNVSKGEKVFQTLLQQTHLQARLHPGGSGGSSPPSLCLVTSSSSAPFILDFRTHITTVLPISSPDNATHNVSDGSYNYTTTEACFNKSGDLVYLGNSIGEILIIDYKNNKVCGIVQIPGGAAIKNIVFSRNGQHVLTNSSDRIIRVYENLLPLKDAHKFFVGNESVGLKCLSLLREFQDSVTKVHWKAPCFSGDGEWVVGGSASKGEHKIYVWDRDGLLVKLLDGPKEALVDLAWHPAKPIVVSVSFTGLVYIWVKDYTENWSVFAPDFRELDENEEYVEQEDEFDLMPETEKVKGSCLNEDDEVDIITVEKESTFSDSDISQEELRYLPAHPCPDIPEKLLDSNNVGSPLSNDSSETDDVENYVVEYIGGARGTVMEDSVVEYTGWTRGTVVDNSVVEYTGGARDTVVETSVVEYTGGTRDVVVESSVVEYTGGTCDAVVEGSVVEYTGGVRDSVVENSLVEYTGGTHDAVVETALVEYTGGTRDAVVETSVVEYTGWTRDAVAESSAVEYTGGTLLKRKRKRSKKLLELQDIKDTQKTILSDCSYKESFLTPDCDLPMTEQKKTKSKSMVWNHFEKLQKSDKKVAVCNYCGANFVSENAGTTHLWYHLRGKHAEVIVPEECNHIDIKSTTDDNESMTEYEEVEPASRRKKRSEVWNYYKKFTKRNNKSVAVCNFCQRRFVSGPAGTHHLWNHVKRKHAKEAELVVSTNK</sequence>
<gene>
    <name evidence="12" type="ORF">HannXRQ_Chr14g0446551</name>
    <name evidence="11" type="ORF">HanXRQr2_Chr14g0648701</name>
</gene>
<dbReference type="SMART" id="SM00320">
    <property type="entry name" value="WD40"/>
    <property type="match status" value="5"/>
</dbReference>
<dbReference type="AlphaFoldDB" id="A0A251SI50"/>
<dbReference type="InterPro" id="IPR037850">
    <property type="entry name" value="RBBP5/Swd1"/>
</dbReference>
<evidence type="ECO:0000259" key="10">
    <source>
        <dbReference type="PROSITE" id="PS50808"/>
    </source>
</evidence>
<evidence type="ECO:0000256" key="7">
    <source>
        <dbReference type="ARBA" id="ARBA00023242"/>
    </source>
</evidence>
<dbReference type="Gene3D" id="2.130.10.10">
    <property type="entry name" value="YVTN repeat-like/Quinoprotein amine dehydrogenase"/>
    <property type="match status" value="2"/>
</dbReference>
<dbReference type="GO" id="GO:0008270">
    <property type="term" value="F:zinc ion binding"/>
    <property type="evidence" value="ECO:0007669"/>
    <property type="project" value="UniProtKB-KW"/>
</dbReference>
<protein>
    <submittedName>
        <fullName evidence="12">Putative zinc finger, BED-type, Zinc finger, C2H2, WD40/YVTN repeat-like-containing domain protein</fullName>
    </submittedName>
    <submittedName>
        <fullName evidence="11">Transcription factor WD40-like family</fullName>
    </submittedName>
</protein>
<reference evidence="12" key="2">
    <citation type="submission" date="2017-02" db="EMBL/GenBank/DDBJ databases">
        <title>Sunflower complete genome.</title>
        <authorList>
            <person name="Langlade N."/>
            <person name="Munos S."/>
        </authorList>
    </citation>
    <scope>NUCLEOTIDE SEQUENCE [LARGE SCALE GENOMIC DNA]</scope>
    <source>
        <tissue evidence="12">Leaves</tissue>
    </source>
</reference>
<dbReference type="InterPro" id="IPR013087">
    <property type="entry name" value="Znf_C2H2_type"/>
</dbReference>
<dbReference type="InterPro" id="IPR003656">
    <property type="entry name" value="Znf_BED"/>
</dbReference>
<reference evidence="11 13" key="1">
    <citation type="journal article" date="2017" name="Nature">
        <title>The sunflower genome provides insights into oil metabolism, flowering and Asterid evolution.</title>
        <authorList>
            <person name="Badouin H."/>
            <person name="Gouzy J."/>
            <person name="Grassa C.J."/>
            <person name="Murat F."/>
            <person name="Staton S.E."/>
            <person name="Cottret L."/>
            <person name="Lelandais-Briere C."/>
            <person name="Owens G.L."/>
            <person name="Carrere S."/>
            <person name="Mayjonade B."/>
            <person name="Legrand L."/>
            <person name="Gill N."/>
            <person name="Kane N.C."/>
            <person name="Bowers J.E."/>
            <person name="Hubner S."/>
            <person name="Bellec A."/>
            <person name="Berard A."/>
            <person name="Berges H."/>
            <person name="Blanchet N."/>
            <person name="Boniface M.C."/>
            <person name="Brunel D."/>
            <person name="Catrice O."/>
            <person name="Chaidir N."/>
            <person name="Claudel C."/>
            <person name="Donnadieu C."/>
            <person name="Faraut T."/>
            <person name="Fievet G."/>
            <person name="Helmstetter N."/>
            <person name="King M."/>
            <person name="Knapp S.J."/>
            <person name="Lai Z."/>
            <person name="Le Paslier M.C."/>
            <person name="Lippi Y."/>
            <person name="Lorenzon L."/>
            <person name="Mandel J.R."/>
            <person name="Marage G."/>
            <person name="Marchand G."/>
            <person name="Marquand E."/>
            <person name="Bret-Mestries E."/>
            <person name="Morien E."/>
            <person name="Nambeesan S."/>
            <person name="Nguyen T."/>
            <person name="Pegot-Espagnet P."/>
            <person name="Pouilly N."/>
            <person name="Raftis F."/>
            <person name="Sallet E."/>
            <person name="Schiex T."/>
            <person name="Thomas J."/>
            <person name="Vandecasteele C."/>
            <person name="Vares D."/>
            <person name="Vear F."/>
            <person name="Vautrin S."/>
            <person name="Crespi M."/>
            <person name="Mangin B."/>
            <person name="Burke J.M."/>
            <person name="Salse J."/>
            <person name="Munos S."/>
            <person name="Vincourt P."/>
            <person name="Rieseberg L.H."/>
            <person name="Langlade N.B."/>
        </authorList>
    </citation>
    <scope>NUCLEOTIDE SEQUENCE [LARGE SCALE GENOMIC DNA]</scope>
    <source>
        <strain evidence="13">cv. SF193</strain>
        <tissue evidence="11">Leaves</tissue>
    </source>
</reference>
<dbReference type="PROSITE" id="PS50808">
    <property type="entry name" value="ZF_BED"/>
    <property type="match status" value="2"/>
</dbReference>
<evidence type="ECO:0000256" key="6">
    <source>
        <dbReference type="ARBA" id="ARBA00022833"/>
    </source>
</evidence>
<dbReference type="GO" id="GO:0003677">
    <property type="term" value="F:DNA binding"/>
    <property type="evidence" value="ECO:0007669"/>
    <property type="project" value="InterPro"/>
</dbReference>
<dbReference type="Proteomes" id="UP000215914">
    <property type="component" value="Chromosome 14"/>
</dbReference>
<dbReference type="SUPFAM" id="SSF57667">
    <property type="entry name" value="beta-beta-alpha zinc fingers"/>
    <property type="match status" value="2"/>
</dbReference>
<evidence type="ECO:0000256" key="5">
    <source>
        <dbReference type="ARBA" id="ARBA00022771"/>
    </source>
</evidence>
<dbReference type="PROSITE" id="PS50082">
    <property type="entry name" value="WD_REPEATS_2"/>
    <property type="match status" value="1"/>
</dbReference>
<reference evidence="11" key="3">
    <citation type="submission" date="2020-06" db="EMBL/GenBank/DDBJ databases">
        <title>Helianthus annuus Genome sequencing and assembly Release 2.</title>
        <authorList>
            <person name="Gouzy J."/>
            <person name="Langlade N."/>
            <person name="Munos S."/>
        </authorList>
    </citation>
    <scope>NUCLEOTIDE SEQUENCE</scope>
    <source>
        <tissue evidence="11">Leaves</tissue>
    </source>
</reference>
<feature type="domain" description="BED-type" evidence="10">
    <location>
        <begin position="660"/>
        <end position="714"/>
    </location>
</feature>
<keyword evidence="2 9" id="KW-0853">WD repeat</keyword>
<keyword evidence="13" id="KW-1185">Reference proteome</keyword>
<dbReference type="PROSITE" id="PS00678">
    <property type="entry name" value="WD_REPEATS_1"/>
    <property type="match status" value="1"/>
</dbReference>
<name>A0A251SI50_HELAN</name>
<keyword evidence="6" id="KW-0862">Zinc</keyword>
<evidence type="ECO:0000256" key="9">
    <source>
        <dbReference type="PROSITE-ProRule" id="PRU00221"/>
    </source>
</evidence>
<dbReference type="InterPro" id="IPR036322">
    <property type="entry name" value="WD40_repeat_dom_sf"/>
</dbReference>
<keyword evidence="5 8" id="KW-0863">Zinc-finger</keyword>
<dbReference type="PROSITE" id="PS00028">
    <property type="entry name" value="ZINC_FINGER_C2H2_1"/>
    <property type="match status" value="2"/>
</dbReference>
<keyword evidence="7" id="KW-0539">Nucleus</keyword>
<evidence type="ECO:0000313" key="13">
    <source>
        <dbReference type="Proteomes" id="UP000215914"/>
    </source>
</evidence>
<dbReference type="InterPro" id="IPR019775">
    <property type="entry name" value="WD40_repeat_CS"/>
</dbReference>
<evidence type="ECO:0000313" key="11">
    <source>
        <dbReference type="EMBL" id="KAF5769476.1"/>
    </source>
</evidence>
<feature type="domain" description="BED-type" evidence="10">
    <location>
        <begin position="744"/>
        <end position="799"/>
    </location>
</feature>